<dbReference type="Proteomes" id="UP000243524">
    <property type="component" value="Unassembled WGS sequence"/>
</dbReference>
<protein>
    <submittedName>
        <fullName evidence="3">Copper amine oxidase</fullName>
    </submittedName>
</protein>
<dbReference type="EMBL" id="PJNH01000002">
    <property type="protein sequence ID" value="PKR77674.1"/>
    <property type="molecule type" value="Genomic_DNA"/>
</dbReference>
<proteinExistence type="predicted"/>
<keyword evidence="1" id="KW-1133">Transmembrane helix</keyword>
<dbReference type="AlphaFoldDB" id="A0A2I0QTP4"/>
<keyword evidence="1" id="KW-0812">Transmembrane</keyword>
<evidence type="ECO:0000256" key="2">
    <source>
        <dbReference type="SAM" id="SignalP"/>
    </source>
</evidence>
<evidence type="ECO:0000313" key="4">
    <source>
        <dbReference type="Proteomes" id="UP000243524"/>
    </source>
</evidence>
<sequence>MNWKRGLMVVPLAASLVIPGTLTVNADDHDSQNMEPTVQNEAIDLRATLDHYLSEHAFLAVEAMRKGADGAEDFDAIAAALNENTEDLSGAIASVYGEEAGQQFNQMWSEHIGYFVDYVTATAEGDEDGKQAALDELAQYKNEFSQFLETATEERLEADALAEGLQMHVNQLIGAFDAYVAGDYETAYEYEREAIGHMYMVSKGLSTAITDQFPDKFNETSPTTKAADLRSDLNNLLSEHAGLAVMTMQNGIDGSEDFDASAAALSNNTNDLAAAISSVYGEEAGQQFKEMWAAHIGNFVEYVQATGAEDEEAKQAALDALDQYRADFSTFLETATEERLQSDALAEGLQMHVNQLVGAFDSYVAGDYEMAYDNTREAYAHMFNPAEGLSGAFVDQFPENFQEQSPSDMPKTGLAPADEGMSALGLTTLFGILASIIATGFYIRRSEQ</sequence>
<comment type="caution">
    <text evidence="3">The sequence shown here is derived from an EMBL/GenBank/DDBJ whole genome shotgun (WGS) entry which is preliminary data.</text>
</comment>
<dbReference type="OrthoDB" id="2657432at2"/>
<keyword evidence="4" id="KW-1185">Reference proteome</keyword>
<keyword evidence="1" id="KW-0472">Membrane</keyword>
<gene>
    <name evidence="3" type="ORF">CEY16_07005</name>
</gene>
<dbReference type="RefSeq" id="WP_101331282.1">
    <property type="nucleotide sequence ID" value="NZ_PJNH01000002.1"/>
</dbReference>
<accession>A0A2I0QTP4</accession>
<keyword evidence="2" id="KW-0732">Signal</keyword>
<feature type="transmembrane region" description="Helical" evidence="1">
    <location>
        <begin position="421"/>
        <end position="443"/>
    </location>
</feature>
<feature type="signal peptide" evidence="2">
    <location>
        <begin position="1"/>
        <end position="26"/>
    </location>
</feature>
<organism evidence="3 4">
    <name type="scientific">Halalkalibacillus sediminis</name>
    <dbReference type="NCBI Taxonomy" id="2018042"/>
    <lineage>
        <taxon>Bacteria</taxon>
        <taxon>Bacillati</taxon>
        <taxon>Bacillota</taxon>
        <taxon>Bacilli</taxon>
        <taxon>Bacillales</taxon>
        <taxon>Bacillaceae</taxon>
        <taxon>Halalkalibacillus</taxon>
    </lineage>
</organism>
<evidence type="ECO:0000256" key="1">
    <source>
        <dbReference type="SAM" id="Phobius"/>
    </source>
</evidence>
<evidence type="ECO:0000313" key="3">
    <source>
        <dbReference type="EMBL" id="PKR77674.1"/>
    </source>
</evidence>
<feature type="chain" id="PRO_5014184994" evidence="2">
    <location>
        <begin position="27"/>
        <end position="448"/>
    </location>
</feature>
<reference evidence="3 4" key="1">
    <citation type="submission" date="2017-06" db="EMBL/GenBank/DDBJ databases">
        <title>the draft geome sequence of Illustriluteabacillus marina B3227.</title>
        <authorList>
            <person name="He R.-H."/>
            <person name="Du Z.-J."/>
        </authorList>
    </citation>
    <scope>NUCLEOTIDE SEQUENCE [LARGE SCALE GENOMIC DNA]</scope>
    <source>
        <strain evidence="3 4">B3227</strain>
    </source>
</reference>
<name>A0A2I0QTP4_9BACI</name>